<accession>A0AA37GWG0</accession>
<evidence type="ECO:0000313" key="2">
    <source>
        <dbReference type="Proteomes" id="UP001055172"/>
    </source>
</evidence>
<gene>
    <name evidence="1" type="ORF">ColLi_11431</name>
</gene>
<comment type="caution">
    <text evidence="1">The sequence shown here is derived from an EMBL/GenBank/DDBJ whole genome shotgun (WGS) entry which is preliminary data.</text>
</comment>
<dbReference type="AlphaFoldDB" id="A0AA37GWG0"/>
<evidence type="ECO:0000313" key="1">
    <source>
        <dbReference type="EMBL" id="GJC88593.1"/>
    </source>
</evidence>
<keyword evidence="2" id="KW-1185">Reference proteome</keyword>
<reference evidence="1 2" key="1">
    <citation type="submission" date="2021-07" db="EMBL/GenBank/DDBJ databases">
        <title>Genome data of Colletotrichum spaethianum.</title>
        <authorList>
            <person name="Utami Y.D."/>
            <person name="Hiruma K."/>
        </authorList>
    </citation>
    <scope>NUCLEOTIDE SEQUENCE [LARGE SCALE GENOMIC DNA]</scope>
    <source>
        <strain evidence="1 2">MAFF 242679</strain>
    </source>
</reference>
<protein>
    <submittedName>
        <fullName evidence="1">Uncharacterized protein</fullName>
    </submittedName>
</protein>
<dbReference type="Proteomes" id="UP001055172">
    <property type="component" value="Unassembled WGS sequence"/>
</dbReference>
<name>A0AA37GWG0_9PEZI</name>
<organism evidence="1 2">
    <name type="scientific">Colletotrichum liriopes</name>
    <dbReference type="NCBI Taxonomy" id="708192"/>
    <lineage>
        <taxon>Eukaryota</taxon>
        <taxon>Fungi</taxon>
        <taxon>Dikarya</taxon>
        <taxon>Ascomycota</taxon>
        <taxon>Pezizomycotina</taxon>
        <taxon>Sordariomycetes</taxon>
        <taxon>Hypocreomycetidae</taxon>
        <taxon>Glomerellales</taxon>
        <taxon>Glomerellaceae</taxon>
        <taxon>Colletotrichum</taxon>
        <taxon>Colletotrichum spaethianum species complex</taxon>
    </lineage>
</organism>
<sequence length="116" mass="13231">MRLKVSETPIHSDLSTRFDKLVRNAIESNTKLPNLEKKRGVVTTVGTNDVVGELKPDEGWSVYEDDFHARLVLEVAYSQARHTVAQNCEEYIYGTRSHVRAAIAIKIFYPRSNPDR</sequence>
<proteinExistence type="predicted"/>
<dbReference type="EMBL" id="BPPX01000034">
    <property type="protein sequence ID" value="GJC88593.1"/>
    <property type="molecule type" value="Genomic_DNA"/>
</dbReference>